<dbReference type="Proteomes" id="UP000001542">
    <property type="component" value="Unassembled WGS sequence"/>
</dbReference>
<reference evidence="3" key="2">
    <citation type="journal article" date="2007" name="Science">
        <title>Draft genome sequence of the sexually transmitted pathogen Trichomonas vaginalis.</title>
        <authorList>
            <person name="Carlton J.M."/>
            <person name="Hirt R.P."/>
            <person name="Silva J.C."/>
            <person name="Delcher A.L."/>
            <person name="Schatz M."/>
            <person name="Zhao Q."/>
            <person name="Wortman J.R."/>
            <person name="Bidwell S.L."/>
            <person name="Alsmark U.C.M."/>
            <person name="Besteiro S."/>
            <person name="Sicheritz-Ponten T."/>
            <person name="Noel C.J."/>
            <person name="Dacks J.B."/>
            <person name="Foster P.G."/>
            <person name="Simillion C."/>
            <person name="Van de Peer Y."/>
            <person name="Miranda-Saavedra D."/>
            <person name="Barton G.J."/>
            <person name="Westrop G.D."/>
            <person name="Mueller S."/>
            <person name="Dessi D."/>
            <person name="Fiori P.L."/>
            <person name="Ren Q."/>
            <person name="Paulsen I."/>
            <person name="Zhang H."/>
            <person name="Bastida-Corcuera F.D."/>
            <person name="Simoes-Barbosa A."/>
            <person name="Brown M.T."/>
            <person name="Hayes R.D."/>
            <person name="Mukherjee M."/>
            <person name="Okumura C.Y."/>
            <person name="Schneider R."/>
            <person name="Smith A.J."/>
            <person name="Vanacova S."/>
            <person name="Villalvazo M."/>
            <person name="Haas B.J."/>
            <person name="Pertea M."/>
            <person name="Feldblyum T.V."/>
            <person name="Utterback T.R."/>
            <person name="Shu C.L."/>
            <person name="Osoegawa K."/>
            <person name="de Jong P.J."/>
            <person name="Hrdy I."/>
            <person name="Horvathova L."/>
            <person name="Zubacova Z."/>
            <person name="Dolezal P."/>
            <person name="Malik S.B."/>
            <person name="Logsdon J.M. Jr."/>
            <person name="Henze K."/>
            <person name="Gupta A."/>
            <person name="Wang C.C."/>
            <person name="Dunne R.L."/>
            <person name="Upcroft J.A."/>
            <person name="Upcroft P."/>
            <person name="White O."/>
            <person name="Salzberg S.L."/>
            <person name="Tang P."/>
            <person name="Chiu C.-H."/>
            <person name="Lee Y.-S."/>
            <person name="Embley T.M."/>
            <person name="Coombs G.H."/>
            <person name="Mottram J.C."/>
            <person name="Tachezy J."/>
            <person name="Fraser-Liggett C.M."/>
            <person name="Johnson P.J."/>
        </authorList>
    </citation>
    <scope>NUCLEOTIDE SEQUENCE [LARGE SCALE GENOMIC DNA]</scope>
    <source>
        <strain evidence="3">G3</strain>
    </source>
</reference>
<dbReference type="PANTHER" id="PTHR21549:SF1">
    <property type="entry name" value="COILED-COIL DOMAIN-CONTAINING PROTEIN 148"/>
    <property type="match status" value="1"/>
</dbReference>
<organism evidence="3 4">
    <name type="scientific">Trichomonas vaginalis (strain ATCC PRA-98 / G3)</name>
    <dbReference type="NCBI Taxonomy" id="412133"/>
    <lineage>
        <taxon>Eukaryota</taxon>
        <taxon>Metamonada</taxon>
        <taxon>Parabasalia</taxon>
        <taxon>Trichomonadida</taxon>
        <taxon>Trichomonadidae</taxon>
        <taxon>Trichomonas</taxon>
    </lineage>
</organism>
<gene>
    <name evidence="3" type="ORF">TVAG_490420</name>
</gene>
<accession>A2F0X9</accession>
<dbReference type="RefSeq" id="XP_001330267.1">
    <property type="nucleotide sequence ID" value="XM_001330232.1"/>
</dbReference>
<evidence type="ECO:0000256" key="1">
    <source>
        <dbReference type="ARBA" id="ARBA00023054"/>
    </source>
</evidence>
<evidence type="ECO:0000256" key="2">
    <source>
        <dbReference type="SAM" id="MobiDB-lite"/>
    </source>
</evidence>
<dbReference type="OrthoDB" id="448087at2759"/>
<dbReference type="VEuPathDB" id="TrichDB:TVAG_490420"/>
<reference evidence="3" key="1">
    <citation type="submission" date="2006-10" db="EMBL/GenBank/DDBJ databases">
        <authorList>
            <person name="Amadeo P."/>
            <person name="Zhao Q."/>
            <person name="Wortman J."/>
            <person name="Fraser-Liggett C."/>
            <person name="Carlton J."/>
        </authorList>
    </citation>
    <scope>NUCLEOTIDE SEQUENCE</scope>
    <source>
        <strain evidence="3">G3</strain>
    </source>
</reference>
<dbReference type="InParanoid" id="A2F0X9"/>
<evidence type="ECO:0000313" key="4">
    <source>
        <dbReference type="Proteomes" id="UP000001542"/>
    </source>
</evidence>
<dbReference type="AlphaFoldDB" id="A2F0X9"/>
<sequence length="541" mass="64520">MSKYRPVLRAPKVPKSNNIEDVLKFIQEQKEKPSEAAAAAKKLTKISNDVKNREKKATQVKAFMIEFRKVMKGAETGKQLCTSTLIDLSGTLPELPELLKFDASLQNKTNQDVMSCISYLERLQSLLTRDKNVPNNQMYKSIHDEFEQHLECLYLPEEYDQIVEIVEKTKLQPIEKQKIDLSGLNDEWKQSITDQIDAFNKIEDELKKKHRDWLVENGFNPDEQFGGWEDLEHQRFILTNCGEITVEFNNKSPEELIRHKKWYIKEQFLNKKIDALHQELKTRIAKMKLDAQEEERQKEEQRLKDEMVRQRVEAMNEEKSVLDERLKVEREEKRKRDLEKQEQEEIERQKKEEEERKQKQLYNEEKMQLKNRVNAEKERRKEIEDRIQRNREIEAERQKAELKERRKEMKVVVSGRRQIEEIRKRERQAKDRERYQQKLEQQKRLEMLAQQVRDEFGLDDLVADPEKPTKIMEIRRNAEKEEKPMFNPTSFASSVIEMDPRIRIENALREAGLMNSPYAQNVITQMSALRPAPGMESHIKF</sequence>
<protein>
    <submittedName>
        <fullName evidence="3">Uncharacterized protein</fullName>
    </submittedName>
</protein>
<name>A2F0X9_TRIV3</name>
<evidence type="ECO:0000313" key="3">
    <source>
        <dbReference type="EMBL" id="EAY01454.1"/>
    </source>
</evidence>
<dbReference type="OMA" id="CISYLER"/>
<proteinExistence type="predicted"/>
<keyword evidence="4" id="KW-1185">Reference proteome</keyword>
<dbReference type="KEGG" id="tva:4759280"/>
<keyword evidence="1" id="KW-0175">Coiled coil</keyword>
<dbReference type="SMR" id="A2F0X9"/>
<dbReference type="VEuPathDB" id="TrichDB:TVAGG3_0532480"/>
<feature type="region of interest" description="Disordered" evidence="2">
    <location>
        <begin position="333"/>
        <end position="381"/>
    </location>
</feature>
<dbReference type="EMBL" id="DS113567">
    <property type="protein sequence ID" value="EAY01454.1"/>
    <property type="molecule type" value="Genomic_DNA"/>
</dbReference>
<dbReference type="InterPro" id="IPR039902">
    <property type="entry name" value="CCDC148/CCDC112"/>
</dbReference>
<dbReference type="PANTHER" id="PTHR21549">
    <property type="entry name" value="MUTATED IN BLADDER CANCER 1"/>
    <property type="match status" value="1"/>
</dbReference>